<feature type="compositionally biased region" description="Polar residues" evidence="1">
    <location>
        <begin position="14"/>
        <end position="47"/>
    </location>
</feature>
<evidence type="ECO:0000313" key="2">
    <source>
        <dbReference type="EMBL" id="KAK7615559.1"/>
    </source>
</evidence>
<keyword evidence="3" id="KW-1185">Reference proteome</keyword>
<dbReference type="EMBL" id="JBBPBF010000001">
    <property type="protein sequence ID" value="KAK7615559.1"/>
    <property type="molecule type" value="Genomic_DNA"/>
</dbReference>
<feature type="compositionally biased region" description="Polar residues" evidence="1">
    <location>
        <begin position="1747"/>
        <end position="1761"/>
    </location>
</feature>
<reference evidence="2 3" key="1">
    <citation type="submission" date="2024-04" db="EMBL/GenBank/DDBJ databases">
        <title>Phyllosticta paracitricarpa is synonymous to the EU quarantine fungus P. citricarpa based on phylogenomic analyses.</title>
        <authorList>
            <consortium name="Lawrence Berkeley National Laboratory"/>
            <person name="Van ingen-buijs V.A."/>
            <person name="Van westerhoven A.C."/>
            <person name="Haridas S."/>
            <person name="Skiadas P."/>
            <person name="Martin F."/>
            <person name="Groenewald J.Z."/>
            <person name="Crous P.W."/>
            <person name="Seidl M.F."/>
        </authorList>
    </citation>
    <scope>NUCLEOTIDE SEQUENCE [LARGE SCALE GENOMIC DNA]</scope>
    <source>
        <strain evidence="2 3">CBS 141358</strain>
    </source>
</reference>
<feature type="compositionally biased region" description="Basic and acidic residues" evidence="1">
    <location>
        <begin position="2007"/>
        <end position="2020"/>
    </location>
</feature>
<comment type="caution">
    <text evidence="2">The sequence shown here is derived from an EMBL/GenBank/DDBJ whole genome shotgun (WGS) entry which is preliminary data.</text>
</comment>
<feature type="compositionally biased region" description="Low complexity" evidence="1">
    <location>
        <begin position="1136"/>
        <end position="1152"/>
    </location>
</feature>
<feature type="compositionally biased region" description="Basic and acidic residues" evidence="1">
    <location>
        <begin position="1506"/>
        <end position="1515"/>
    </location>
</feature>
<feature type="compositionally biased region" description="Polar residues" evidence="1">
    <location>
        <begin position="2189"/>
        <end position="2199"/>
    </location>
</feature>
<feature type="compositionally biased region" description="Basic and acidic residues" evidence="1">
    <location>
        <begin position="1034"/>
        <end position="1056"/>
    </location>
</feature>
<feature type="non-terminal residue" evidence="2">
    <location>
        <position position="2241"/>
    </location>
</feature>
<feature type="region of interest" description="Disordered" evidence="1">
    <location>
        <begin position="172"/>
        <end position="231"/>
    </location>
</feature>
<feature type="compositionally biased region" description="Basic and acidic residues" evidence="1">
    <location>
        <begin position="1466"/>
        <end position="1496"/>
    </location>
</feature>
<gene>
    <name evidence="2" type="ORF">JOL62DRAFT_9863</name>
</gene>
<feature type="compositionally biased region" description="Pro residues" evidence="1">
    <location>
        <begin position="205"/>
        <end position="214"/>
    </location>
</feature>
<feature type="compositionally biased region" description="Pro residues" evidence="1">
    <location>
        <begin position="1153"/>
        <end position="1163"/>
    </location>
</feature>
<feature type="compositionally biased region" description="Low complexity" evidence="1">
    <location>
        <begin position="909"/>
        <end position="918"/>
    </location>
</feature>
<feature type="region of interest" description="Disordered" evidence="1">
    <location>
        <begin position="1924"/>
        <end position="1949"/>
    </location>
</feature>
<feature type="region of interest" description="Disordered" evidence="1">
    <location>
        <begin position="1221"/>
        <end position="1400"/>
    </location>
</feature>
<feature type="compositionally biased region" description="Low complexity" evidence="1">
    <location>
        <begin position="291"/>
        <end position="302"/>
    </location>
</feature>
<feature type="compositionally biased region" description="Acidic residues" evidence="1">
    <location>
        <begin position="1093"/>
        <end position="1110"/>
    </location>
</feature>
<protein>
    <submittedName>
        <fullName evidence="2">Uncharacterized protein</fullName>
    </submittedName>
</protein>
<feature type="region of interest" description="Disordered" evidence="1">
    <location>
        <begin position="1978"/>
        <end position="2241"/>
    </location>
</feature>
<evidence type="ECO:0000256" key="1">
    <source>
        <dbReference type="SAM" id="MobiDB-lite"/>
    </source>
</evidence>
<feature type="region of interest" description="Disordered" evidence="1">
    <location>
        <begin position="882"/>
        <end position="935"/>
    </location>
</feature>
<name>A0ABR1NK41_9PEZI</name>
<feature type="compositionally biased region" description="Basic residues" evidence="1">
    <location>
        <begin position="557"/>
        <end position="566"/>
    </location>
</feature>
<feature type="compositionally biased region" description="Basic and acidic residues" evidence="1">
    <location>
        <begin position="2222"/>
        <end position="2241"/>
    </location>
</feature>
<proteinExistence type="predicted"/>
<feature type="region of interest" description="Disordered" evidence="1">
    <location>
        <begin position="683"/>
        <end position="853"/>
    </location>
</feature>
<feature type="compositionally biased region" description="Low complexity" evidence="1">
    <location>
        <begin position="1728"/>
        <end position="1746"/>
    </location>
</feature>
<dbReference type="Proteomes" id="UP001367316">
    <property type="component" value="Unassembled WGS sequence"/>
</dbReference>
<feature type="region of interest" description="Disordered" evidence="1">
    <location>
        <begin position="243"/>
        <end position="601"/>
    </location>
</feature>
<feature type="compositionally biased region" description="Low complexity" evidence="1">
    <location>
        <begin position="795"/>
        <end position="837"/>
    </location>
</feature>
<feature type="region of interest" description="Disordered" evidence="1">
    <location>
        <begin position="1034"/>
        <end position="1198"/>
    </location>
</feature>
<feature type="compositionally biased region" description="Pro residues" evidence="1">
    <location>
        <begin position="478"/>
        <end position="487"/>
    </location>
</feature>
<feature type="compositionally biased region" description="Basic and acidic residues" evidence="1">
    <location>
        <begin position="451"/>
        <end position="476"/>
    </location>
</feature>
<feature type="compositionally biased region" description="Low complexity" evidence="1">
    <location>
        <begin position="1186"/>
        <end position="1198"/>
    </location>
</feature>
<feature type="compositionally biased region" description="Basic and acidic residues" evidence="1">
    <location>
        <begin position="1656"/>
        <end position="1670"/>
    </location>
</feature>
<evidence type="ECO:0000313" key="3">
    <source>
        <dbReference type="Proteomes" id="UP001367316"/>
    </source>
</evidence>
<feature type="compositionally biased region" description="Acidic residues" evidence="1">
    <location>
        <begin position="1390"/>
        <end position="1400"/>
    </location>
</feature>
<feature type="region of interest" description="Disordered" evidence="1">
    <location>
        <begin position="108"/>
        <end position="140"/>
    </location>
</feature>
<feature type="compositionally biased region" description="Polar residues" evidence="1">
    <location>
        <begin position="775"/>
        <end position="790"/>
    </location>
</feature>
<feature type="compositionally biased region" description="Basic and acidic residues" evidence="1">
    <location>
        <begin position="521"/>
        <end position="538"/>
    </location>
</feature>
<feature type="compositionally biased region" description="Basic and acidic residues" evidence="1">
    <location>
        <begin position="2030"/>
        <end position="2039"/>
    </location>
</feature>
<feature type="compositionally biased region" description="Low complexity" evidence="1">
    <location>
        <begin position="1279"/>
        <end position="1290"/>
    </location>
</feature>
<feature type="compositionally biased region" description="Low complexity" evidence="1">
    <location>
        <begin position="2208"/>
        <end position="2220"/>
    </location>
</feature>
<organism evidence="2 3">
    <name type="scientific">Phyllosticta paracitricarpa</name>
    <dbReference type="NCBI Taxonomy" id="2016321"/>
    <lineage>
        <taxon>Eukaryota</taxon>
        <taxon>Fungi</taxon>
        <taxon>Dikarya</taxon>
        <taxon>Ascomycota</taxon>
        <taxon>Pezizomycotina</taxon>
        <taxon>Dothideomycetes</taxon>
        <taxon>Dothideomycetes incertae sedis</taxon>
        <taxon>Botryosphaeriales</taxon>
        <taxon>Phyllostictaceae</taxon>
        <taxon>Phyllosticta</taxon>
    </lineage>
</organism>
<feature type="compositionally biased region" description="Polar residues" evidence="1">
    <location>
        <begin position="2040"/>
        <end position="2049"/>
    </location>
</feature>
<feature type="compositionally biased region" description="Polar residues" evidence="1">
    <location>
        <begin position="1771"/>
        <end position="1795"/>
    </location>
</feature>
<feature type="compositionally biased region" description="Basic and acidic residues" evidence="1">
    <location>
        <begin position="488"/>
        <end position="503"/>
    </location>
</feature>
<feature type="region of interest" description="Disordered" evidence="1">
    <location>
        <begin position="1"/>
        <end position="61"/>
    </location>
</feature>
<feature type="region of interest" description="Disordered" evidence="1">
    <location>
        <begin position="1453"/>
        <end position="1815"/>
    </location>
</feature>
<feature type="compositionally biased region" description="Low complexity" evidence="1">
    <location>
        <begin position="1120"/>
        <end position="1129"/>
    </location>
</feature>
<feature type="compositionally biased region" description="Acidic residues" evidence="1">
    <location>
        <begin position="1455"/>
        <end position="1465"/>
    </location>
</feature>
<feature type="compositionally biased region" description="Polar residues" evidence="1">
    <location>
        <begin position="1548"/>
        <end position="1558"/>
    </location>
</feature>
<sequence length="2241" mass="244636">MDTGQLPPVMMPSFQEQGQPAFTPAATTNIAPPNQTQHQSRIVQSIHRSLRESRRSQRGVLVGHRARTPPQPRRVEVPYAYGTVPLYAREGVPMYSTGVWRDQHLRLTRGQEQRSTRSAPTRIYPSRGQDPELPPAAPERTAEEARAMWTVEQVRRNHPYQTFRDFPELYFGPEEPPSADALANGLGYYDNTYDEPSAQDQAPNDRPPSPPFVPWPQHIFRKGPRGSSCSSVGWGKMLARVKENDKKWGKQRRRRSSEVSPLTAPGTAGGGATPANRSPSPRPSFVPFTNSLSVSSESAGVSWKNPFPDGQDGQGPEVDYFNQGHHLDLEDGPGYIDDDDPGEGPSGTQPTWAEDDPGEGPSGTQPTWAQDDPGEGPSGTQPSWAQDDPGEGPSGTQPSWAQDDPGEGPSGTQPRSAQDEPVEQATNRRQGQYFDENEDGEGPSGTQPRWEYGRQSEDPDENRKILRKGKEPEEQHPQPWPLPNPEPPRSDENRQDPNSERLQRTRPPRTQSEPPASSRVDGADRSRSGALRRRESRVSLRSPSSPSDGQSPTARQRPSRFRRFIQRFRGEHRIQHSASAGRHTPSPPRRSPQLRLRRREIGRRLMQTVGRDIRQSWNRRGRRQSLDQHQRPLATIPPEGTPYEEYRGTALSPIPERSDERLSRFLNASYDYLGDHPALRPGGAFGDYPRLQPAVQPAASGAGRPERQPAAGHARQSSNSRIPAPSATTRASSLPRPSRIPMPVSQSPLASPVGSTRRFGGHVGSQRPSAPASHAGSTSQTTRPAVSSPSIPQPAGNQQSSAPGSSSAQNVASSSPGVGPSRPRGRSQPSDSSGPSKSKGKGRGGDHSHRPLGLEMALFPSRYFNAPWDLVDPQLEMLRGPLGAENGRQARSSRAEQTRLRRQSRPFTSSVNSSSKASGVTRSDSGWLWPPEKQGKGPAQWLLERRSNGPLSMLGNGANFTEDVSSLQSMQLSSDSRPGRHECRPGHKSCEKCFVDATDEEFLQYLLGKNLVWNKVKFDMEPLHVFCFTEKLADPENPREDDGGVEDDTQHSRDDSGTPSGTVTTDLPAPLDGSSGSPSQRPAEATAGSTEESGADIEDLDTPLDGDFDAEITTPHLDSSDSPQPSPQSESTVDQAATPATSVSSARSSSPSPAAPPSPPSPSLPLQRRATFSSSDRSRENDSNEDLPPSYSDSSSDILIEAGARRRGFSLSDATAISRRRLRNSTLRNGPPLIPLTPIVTNPQPAEGGHRVSFRAATEHRDFVFSEPPEEVGDPSQPVSPSSKAGSPKKGVLKRTDSSDSSDSSTETVKPKKKSGKEPPEKMPSTSGQPPPLPSLPETFEEDYGEGSSMSPPRTFGWGAGRGSAGSDGSLDYEEHFIDTDWNTGRPDSIPEDDEAEEEFDVEDREMAFLDELFFTAIRRAEIVSFLSESTDLPKSLDELTMAALTQAQIASYLDEPDNEEEEADRPETEQQRIEREEARDSALRVMRDSSEHLREEEVEGSDAELNERIFESRRAKTALNTGGAMEKEEANRRWQKITGQPDDPNEDYTSASSSPNSDPGDAKLPSFPSGPISSRELPGNPFDDAFSEGSDEPFPTPEDSDPDSPLGEEKAACPDQTAVPASDSKLLQQRDYWGTGEPKKGDDDPEELYTTPEQEAERQNERMLRDTYRDAVNPTKWTRDYWGFGGDGSHDDDDEELYTTPEQEAHRRALREARAGKKRATDDDDTAAGLSPTTTAEPAPETVVTSNISSQVVDQQTVPGTTIVKGPVTASETTSPAANTALSGTSDEAKTSATGPILPEEERSPRNIGLWSTEIPSEQNLEKLRAHIQKTARAIGDIPERVIDHLMRQMRDPWTRSKYREMTQAKLNKKLKTFREGPPKPTPIKENFSDNPDLALHMMRPVMELTAGTQNPATPETAQFLAEAARSSGQTEAQTDSSPVDVDDPDPSPRVAEWMLDWSIHRLKDRVWKRRARRFKAREKNHGGEQATVAQGGKGVEKTVQGEALVTEHERSDGRKGGDIIDWVAKAIARREEKERQKSQGNTVSPRSSVPGDSHVPLELRMTSVKTPGKDIRGSPLFSLVDPFKKKSGQSEGGPKESGTGDEGQKAETTSDAGSDGSVLTAIRDDAASDTSVQTAFRVGLTGSVANPISPGTAAPDFPRSESPDVQYVEDVRQSSSSNVQYIEDVSKQPSDSGQEASETPVKRDSGPSTEAESSSGGAEHSGRTGESPGKDERDARAER</sequence>
<accession>A0ABR1NK41</accession>
<feature type="compositionally biased region" description="Basic and acidic residues" evidence="1">
    <location>
        <begin position="1704"/>
        <end position="1722"/>
    </location>
</feature>
<feature type="region of interest" description="Disordered" evidence="1">
    <location>
        <begin position="614"/>
        <end position="646"/>
    </location>
</feature>
<feature type="compositionally biased region" description="Polar residues" evidence="1">
    <location>
        <begin position="715"/>
        <end position="732"/>
    </location>
</feature>